<name>A0A6S6YJX1_9PROT</name>
<keyword evidence="2" id="KW-1185">Reference proteome</keyword>
<evidence type="ECO:0000313" key="1">
    <source>
        <dbReference type="EMBL" id="CAB1368054.1"/>
    </source>
</evidence>
<gene>
    <name evidence="1" type="ORF">DENOEST_0889</name>
</gene>
<dbReference type="OrthoDB" id="8929815at2"/>
<protein>
    <submittedName>
        <fullName evidence="1">Type IV pilus modification protein PilV</fullName>
    </submittedName>
</protein>
<dbReference type="Proteomes" id="UP000515733">
    <property type="component" value="Chromosome"/>
</dbReference>
<organism evidence="1 2">
    <name type="scientific">Denitratisoma oestradiolicum</name>
    <dbReference type="NCBI Taxonomy" id="311182"/>
    <lineage>
        <taxon>Bacteria</taxon>
        <taxon>Pseudomonadati</taxon>
        <taxon>Pseudomonadota</taxon>
        <taxon>Betaproteobacteria</taxon>
        <taxon>Nitrosomonadales</taxon>
        <taxon>Sterolibacteriaceae</taxon>
        <taxon>Denitratisoma</taxon>
    </lineage>
</organism>
<proteinExistence type="predicted"/>
<dbReference type="KEGG" id="doe:DENOEST_0889"/>
<dbReference type="InterPro" id="IPR012902">
    <property type="entry name" value="N_methyl_site"/>
</dbReference>
<evidence type="ECO:0000313" key="2">
    <source>
        <dbReference type="Proteomes" id="UP000515733"/>
    </source>
</evidence>
<dbReference type="RefSeq" id="WP_145771582.1">
    <property type="nucleotide sequence ID" value="NZ_LR778301.1"/>
</dbReference>
<accession>A0A6S6YJX1</accession>
<reference evidence="1 2" key="1">
    <citation type="submission" date="2020-03" db="EMBL/GenBank/DDBJ databases">
        <authorList>
            <consortium name="Genoscope - CEA"/>
            <person name="William W."/>
        </authorList>
    </citation>
    <scope>NUCLEOTIDE SEQUENCE [LARGE SCALE GENOMIC DNA]</scope>
    <source>
        <strain evidence="2">DSM 16959</strain>
    </source>
</reference>
<sequence>MKARSLQTGFSIIEVMVSIVIIMIGLMGVLGMQSLAMVNEFESYQRTQAVISLNNIVDRIQNSRYAAPCYAITTDAGTGTPYLGDASGGNHYDVPTDVAGYTCASVDNAPGLTEEQKTAFKSQILNDLSESDTLLQSAGIEAANNAFGGLVQARACISSSTDNGMTMYTVTVAWRGTSPTMAPSNTCGSGLYDNDAMRRVVSTTFKVANLI</sequence>
<dbReference type="EMBL" id="LR778301">
    <property type="protein sequence ID" value="CAB1368054.1"/>
    <property type="molecule type" value="Genomic_DNA"/>
</dbReference>
<dbReference type="AlphaFoldDB" id="A0A6S6YJX1"/>
<dbReference type="Pfam" id="PF07963">
    <property type="entry name" value="N_methyl"/>
    <property type="match status" value="1"/>
</dbReference>